<dbReference type="OrthoDB" id="7793372at2"/>
<dbReference type="RefSeq" id="WP_078920625.1">
    <property type="nucleotide sequence ID" value="NZ_FUYB01000001.1"/>
</dbReference>
<evidence type="ECO:0000313" key="2">
    <source>
        <dbReference type="EMBL" id="SKA67744.1"/>
    </source>
</evidence>
<feature type="region of interest" description="Disordered" evidence="1">
    <location>
        <begin position="1"/>
        <end position="23"/>
    </location>
</feature>
<sequence>MPSTLAQEYRSPNGLNERSSTLPAIPHGVYSKKDAEQEAKLVGFDFYAEKLALCPKTWSTSPATMLRDLSTTDYLQSSYEAQFKGKAVPKGVKKAAVFKQSLNESNTSGTFSPAALLYYHFSRYFDLSIAVPVAIYREMDSKAHYQRVTQRGVAQTRKGMIAAGWRHLAAAEKNPANFKAAASLFTPDRKKIYGCMLKAKGERYGAEINGVRSRWGTVQNEEFQRTAPYLALSLDLPLLQAITEGKKQAFKNVKIRKATVDANPFQMMYWMKELSEIVLLDFIFSQQDRIGNIDYAWRWYWLANGEVQSQAADSKLSRTQMSSIKPPAEIAHLSPQLLQRTCLNDNDAGGRVPYVNFTKKTGMLQKLRHFSGNTYQRLLRLNADLQDSGEIFQYLQSNFLLDSGQLSQIVKNTRLAKDILQDTCSIHKLQFDLDAPKDYLLTGRVKVAMVSCG</sequence>
<dbReference type="STRING" id="92487.SAMN02745130_00107"/>
<keyword evidence="3" id="KW-1185">Reference proteome</keyword>
<feature type="compositionally biased region" description="Polar residues" evidence="1">
    <location>
        <begin position="13"/>
        <end position="22"/>
    </location>
</feature>
<evidence type="ECO:0000256" key="1">
    <source>
        <dbReference type="SAM" id="MobiDB-lite"/>
    </source>
</evidence>
<name>A0A1T4VRX4_9GAMM</name>
<dbReference type="EMBL" id="FUYB01000001">
    <property type="protein sequence ID" value="SKA67744.1"/>
    <property type="molecule type" value="Genomic_DNA"/>
</dbReference>
<accession>A0A1T4VRX4</accession>
<evidence type="ECO:0000313" key="3">
    <source>
        <dbReference type="Proteomes" id="UP000190460"/>
    </source>
</evidence>
<gene>
    <name evidence="2" type="ORF">SAMN02745130_00107</name>
</gene>
<reference evidence="2 3" key="1">
    <citation type="submission" date="2017-02" db="EMBL/GenBank/DDBJ databases">
        <authorList>
            <person name="Peterson S.W."/>
        </authorList>
    </citation>
    <scope>NUCLEOTIDE SEQUENCE [LARGE SCALE GENOMIC DNA]</scope>
    <source>
        <strain evidence="2 3">ATCC 49788</strain>
    </source>
</reference>
<proteinExistence type="predicted"/>
<organism evidence="2 3">
    <name type="scientific">Thiothrix eikelboomii</name>
    <dbReference type="NCBI Taxonomy" id="92487"/>
    <lineage>
        <taxon>Bacteria</taxon>
        <taxon>Pseudomonadati</taxon>
        <taxon>Pseudomonadota</taxon>
        <taxon>Gammaproteobacteria</taxon>
        <taxon>Thiotrichales</taxon>
        <taxon>Thiotrichaceae</taxon>
        <taxon>Thiothrix</taxon>
    </lineage>
</organism>
<protein>
    <submittedName>
        <fullName evidence="2">Uncharacterized protein</fullName>
    </submittedName>
</protein>
<dbReference type="AlphaFoldDB" id="A0A1T4VRX4"/>
<dbReference type="Proteomes" id="UP000190460">
    <property type="component" value="Unassembled WGS sequence"/>
</dbReference>